<dbReference type="AlphaFoldDB" id="A0A4Y7R7M5"/>
<dbReference type="EMBL" id="QFGA01000003">
    <property type="protein sequence ID" value="TEB04766.1"/>
    <property type="molecule type" value="Genomic_DNA"/>
</dbReference>
<evidence type="ECO:0000313" key="2">
    <source>
        <dbReference type="Proteomes" id="UP000298324"/>
    </source>
</evidence>
<sequence length="182" mass="20385">MTEMIDSQPNTTPNNDAILLAILNFYEAEDGQDLTKGIGQMHALGVIDVDSLETYLESEFDFGGLYNEDTLKYLFGCLLLEYPVDNVLPAPVDAEISYDGDNTMSIGLSVYVNVFGFKQANLTFKYFFAKLSEINTLGRVVDILQNVSSEAFRIMEYLTAGCRFQVILWQEEGQEAPSICKQ</sequence>
<name>A0A4Y7R7M5_9FIRM</name>
<organism evidence="1 2">
    <name type="scientific">Pelotomaculum schinkii</name>
    <dbReference type="NCBI Taxonomy" id="78350"/>
    <lineage>
        <taxon>Bacteria</taxon>
        <taxon>Bacillati</taxon>
        <taxon>Bacillota</taxon>
        <taxon>Clostridia</taxon>
        <taxon>Eubacteriales</taxon>
        <taxon>Desulfotomaculaceae</taxon>
        <taxon>Pelotomaculum</taxon>
    </lineage>
</organism>
<comment type="caution">
    <text evidence="1">The sequence shown here is derived from an EMBL/GenBank/DDBJ whole genome shotgun (WGS) entry which is preliminary data.</text>
</comment>
<evidence type="ECO:0000313" key="1">
    <source>
        <dbReference type="EMBL" id="TEB04766.1"/>
    </source>
</evidence>
<reference evidence="1 2" key="1">
    <citation type="journal article" date="2018" name="Environ. Microbiol.">
        <title>Novel energy conservation strategies and behaviour of Pelotomaculum schinkii driving syntrophic propionate catabolism.</title>
        <authorList>
            <person name="Hidalgo-Ahumada C.A.P."/>
            <person name="Nobu M.K."/>
            <person name="Narihiro T."/>
            <person name="Tamaki H."/>
            <person name="Liu W.T."/>
            <person name="Kamagata Y."/>
            <person name="Stams A.J.M."/>
            <person name="Imachi H."/>
            <person name="Sousa D.Z."/>
        </authorList>
    </citation>
    <scope>NUCLEOTIDE SEQUENCE [LARGE SCALE GENOMIC DNA]</scope>
    <source>
        <strain evidence="1 2">HH</strain>
    </source>
</reference>
<dbReference type="RefSeq" id="WP_190259095.1">
    <property type="nucleotide sequence ID" value="NZ_QFGA01000003.1"/>
</dbReference>
<dbReference type="Proteomes" id="UP000298324">
    <property type="component" value="Unassembled WGS sequence"/>
</dbReference>
<proteinExistence type="predicted"/>
<keyword evidence="2" id="KW-1185">Reference proteome</keyword>
<accession>A0A4Y7R7M5</accession>
<gene>
    <name evidence="1" type="ORF">Psch_03528</name>
</gene>
<protein>
    <submittedName>
        <fullName evidence="1">Uncharacterized protein</fullName>
    </submittedName>
</protein>